<feature type="transmembrane region" description="Helical" evidence="2">
    <location>
        <begin position="117"/>
        <end position="135"/>
    </location>
</feature>
<dbReference type="PANTHER" id="PTHR37464:SF1">
    <property type="entry name" value="BLL2463 PROTEIN"/>
    <property type="match status" value="1"/>
</dbReference>
<dbReference type="Gene3D" id="3.40.50.880">
    <property type="match status" value="1"/>
</dbReference>
<dbReference type="InterPro" id="IPR024163">
    <property type="entry name" value="Aerotolerance_reg_N"/>
</dbReference>
<reference evidence="4 5" key="1">
    <citation type="submission" date="2019-02" db="EMBL/GenBank/DDBJ databases">
        <title>Deep-cultivation of Planctomycetes and their phenomic and genomic characterization uncovers novel biology.</title>
        <authorList>
            <person name="Wiegand S."/>
            <person name="Jogler M."/>
            <person name="Boedeker C."/>
            <person name="Pinto D."/>
            <person name="Vollmers J."/>
            <person name="Rivas-Marin E."/>
            <person name="Kohn T."/>
            <person name="Peeters S.H."/>
            <person name="Heuer A."/>
            <person name="Rast P."/>
            <person name="Oberbeckmann S."/>
            <person name="Bunk B."/>
            <person name="Jeske O."/>
            <person name="Meyerdierks A."/>
            <person name="Storesund J.E."/>
            <person name="Kallscheuer N."/>
            <person name="Luecker S."/>
            <person name="Lage O.M."/>
            <person name="Pohl T."/>
            <person name="Merkel B.J."/>
            <person name="Hornburger P."/>
            <person name="Mueller R.-W."/>
            <person name="Bruemmer F."/>
            <person name="Labrenz M."/>
            <person name="Spormann A.M."/>
            <person name="Op Den Camp H."/>
            <person name="Overmann J."/>
            <person name="Amann R."/>
            <person name="Jetten M.S.M."/>
            <person name="Mascher T."/>
            <person name="Medema M.H."/>
            <person name="Devos D.P."/>
            <person name="Kaster A.-K."/>
            <person name="Ovreas L."/>
            <person name="Rohde M."/>
            <person name="Galperin M.Y."/>
            <person name="Jogler C."/>
        </authorList>
    </citation>
    <scope>NUCLEOTIDE SEQUENCE [LARGE SCALE GENOMIC DNA]</scope>
    <source>
        <strain evidence="4 5">Poly41</strain>
    </source>
</reference>
<evidence type="ECO:0000259" key="3">
    <source>
        <dbReference type="Pfam" id="PF07584"/>
    </source>
</evidence>
<accession>A0A5C6E1G1</accession>
<gene>
    <name evidence="4" type="ORF">Poly41_18040</name>
</gene>
<feature type="transmembrane region" description="Helical" evidence="2">
    <location>
        <begin position="84"/>
        <end position="105"/>
    </location>
</feature>
<name>A0A5C6E1G1_9BACT</name>
<dbReference type="RefSeq" id="WP_146525482.1">
    <property type="nucleotide sequence ID" value="NZ_SJPV01000002.1"/>
</dbReference>
<feature type="domain" description="Aerotolerance regulator N-terminal" evidence="3">
    <location>
        <begin position="1"/>
        <end position="76"/>
    </location>
</feature>
<keyword evidence="2" id="KW-0472">Membrane</keyword>
<feature type="transmembrane region" description="Helical" evidence="2">
    <location>
        <begin position="6"/>
        <end position="25"/>
    </location>
</feature>
<keyword evidence="5" id="KW-1185">Reference proteome</keyword>
<evidence type="ECO:0000313" key="5">
    <source>
        <dbReference type="Proteomes" id="UP000319143"/>
    </source>
</evidence>
<dbReference type="Proteomes" id="UP000319143">
    <property type="component" value="Unassembled WGS sequence"/>
</dbReference>
<dbReference type="OrthoDB" id="242438at2"/>
<dbReference type="NCBIfam" id="TIGR02226">
    <property type="entry name" value="two_anch"/>
    <property type="match status" value="1"/>
</dbReference>
<evidence type="ECO:0000313" key="4">
    <source>
        <dbReference type="EMBL" id="TWU40969.1"/>
    </source>
</evidence>
<dbReference type="InterPro" id="IPR029062">
    <property type="entry name" value="Class_I_gatase-like"/>
</dbReference>
<dbReference type="PANTHER" id="PTHR37464">
    <property type="entry name" value="BLL2463 PROTEIN"/>
    <property type="match status" value="1"/>
</dbReference>
<dbReference type="AlphaFoldDB" id="A0A5C6E1G1"/>
<keyword evidence="2" id="KW-0812">Transmembrane</keyword>
<comment type="caution">
    <text evidence="4">The sequence shown here is derived from an EMBL/GenBank/DDBJ whole genome shotgun (WGS) entry which is preliminary data.</text>
</comment>
<dbReference type="InterPro" id="IPR011933">
    <property type="entry name" value="Double_TM_dom"/>
</dbReference>
<feature type="transmembrane region" description="Helical" evidence="2">
    <location>
        <begin position="56"/>
        <end position="78"/>
    </location>
</feature>
<protein>
    <recommendedName>
        <fullName evidence="3">Aerotolerance regulator N-terminal domain-containing protein</fullName>
    </recommendedName>
</protein>
<dbReference type="Pfam" id="PF07584">
    <property type="entry name" value="BatA"/>
    <property type="match status" value="1"/>
</dbReference>
<dbReference type="SUPFAM" id="SSF52317">
    <property type="entry name" value="Class I glutamine amidotransferase-like"/>
    <property type="match status" value="1"/>
</dbReference>
<keyword evidence="2" id="KW-1133">Transmembrane helix</keyword>
<evidence type="ECO:0000256" key="1">
    <source>
        <dbReference type="SAM" id="MobiDB-lite"/>
    </source>
</evidence>
<organism evidence="4 5">
    <name type="scientific">Novipirellula artificiosorum</name>
    <dbReference type="NCBI Taxonomy" id="2528016"/>
    <lineage>
        <taxon>Bacteria</taxon>
        <taxon>Pseudomonadati</taxon>
        <taxon>Planctomycetota</taxon>
        <taxon>Planctomycetia</taxon>
        <taxon>Pirellulales</taxon>
        <taxon>Pirellulaceae</taxon>
        <taxon>Novipirellula</taxon>
    </lineage>
</organism>
<evidence type="ECO:0000256" key="2">
    <source>
        <dbReference type="SAM" id="Phobius"/>
    </source>
</evidence>
<feature type="region of interest" description="Disordered" evidence="1">
    <location>
        <begin position="808"/>
        <end position="830"/>
    </location>
</feature>
<sequence>MTFLNATLIFGVLAAAAPVVLHFLARREPKKVVFPSLRFLTQRYETNRNRLKIRRWWLLALRIAAIAAVALFLARPLIHQSLSVVWMTIGLFAVLGVVLLVLASIATMRAQPASLRYTLIGLAAVVLVSALIWGATTYASGPRLSTETTAPIALSIVIDNSPTAAWKTADDDRMLRIGNLAQWIVARVPRASRIAVLDRSATPPAFALDAASAISQIEQVEPLVVTQPIESRIEAAIGLVRSSELTSRAVIVISDMSEATWKSAIQQTSLNELIESDPSVNVTLFDLGAFRGTNRRLSSVKIYDPTPPASTPVPVSTVIDLGGDVTSADVSVTAELQMFQPNPALPVVRDGVIERPTLRSVDRVSTRIRGRGSSEVLLNVPPLSVGAHHGQIRLVGEDPLTIDDVRYFTIDVLPASPVLVVGDNPDEPKRIGQTIAAPSFLDDPNAEYQVETVDYRDFAVAELSVFDAVILLDPPNDAVADPRLREVVGQGCGLLVALGPAADREQKRDELLPGRVRRWRVPTPGSFLQLPSSSHPILAPFADVEGGVPWNAFRVNQYWQLRPEERFRELASFAGTEHPAIVERIDSMEPGTDQARGRVLVVATPLPALAGDAAAWNDLFSGSEAWPAFLLVRQMADYLTQRSGETSTLLVGRPHAVAISSQPTIVSSRDAREPETTIADRDLRRFQLFPPGNASAVPIDVDRDASQVSIANIDQPGTYWLRGRDFRAGFSANVHPAATVLERIDQDQAATLLASDRIQWVTDQNEIDLSSDQDGQRVSLHSPALLLALLVFLLEQLLGNRFYRGPAKSKRVGTHQTGSEPPRLKGATTA</sequence>
<dbReference type="EMBL" id="SJPV01000002">
    <property type="protein sequence ID" value="TWU40969.1"/>
    <property type="molecule type" value="Genomic_DNA"/>
</dbReference>
<proteinExistence type="predicted"/>